<organism evidence="5 6">
    <name type="scientific">Ophiocordyceps camponoti-rufipedis</name>
    <dbReference type="NCBI Taxonomy" id="2004952"/>
    <lineage>
        <taxon>Eukaryota</taxon>
        <taxon>Fungi</taxon>
        <taxon>Dikarya</taxon>
        <taxon>Ascomycota</taxon>
        <taxon>Pezizomycotina</taxon>
        <taxon>Sordariomycetes</taxon>
        <taxon>Hypocreomycetidae</taxon>
        <taxon>Hypocreales</taxon>
        <taxon>Ophiocordycipitaceae</taxon>
        <taxon>Ophiocordyceps</taxon>
    </lineage>
</organism>
<dbReference type="PRINTS" id="PR01415">
    <property type="entry name" value="ANKYRIN"/>
</dbReference>
<reference evidence="5 6" key="1">
    <citation type="submission" date="2017-06" db="EMBL/GenBank/DDBJ databases">
        <title>Ant-infecting Ophiocordyceps genomes reveal a high diversity of potential behavioral manipulation genes and a possible major role for enterotoxins.</title>
        <authorList>
            <person name="De Bekker C."/>
            <person name="Evans H.C."/>
            <person name="Brachmann A."/>
            <person name="Hughes D.P."/>
        </authorList>
    </citation>
    <scope>NUCLEOTIDE SEQUENCE [LARGE SCALE GENOMIC DNA]</scope>
    <source>
        <strain evidence="5 6">Map16</strain>
    </source>
</reference>
<dbReference type="SUPFAM" id="SSF48403">
    <property type="entry name" value="Ankyrin repeat"/>
    <property type="match status" value="2"/>
</dbReference>
<dbReference type="PANTHER" id="PTHR24198:SF165">
    <property type="entry name" value="ANKYRIN REPEAT-CONTAINING PROTEIN-RELATED"/>
    <property type="match status" value="1"/>
</dbReference>
<feature type="repeat" description="ANK" evidence="3">
    <location>
        <begin position="389"/>
        <end position="421"/>
    </location>
</feature>
<proteinExistence type="predicted"/>
<sequence>MDSDDMDYQFDAESERSTSSDTPSEAERADASQKALSGKDLRVAARLGHDRIVNELLPDLEPGAVDRKSTYSGNTALHEAASSGHVGLVNTLLKAGAQVSLKNKTDETPLHLAATHGDPAVIESLLENGASKDAKDSKGVTPLQRAVVKGRVRAVRALLECEHGETATINSYDTRTALYCAFFEFDQSIIAEFVKLGANLKDVDSRGQTLLHSMARHGKTEAVSLLLRLGARMGVLDSNGHTPMFLAAKEGHEEIFKILADRSLEHNPFYDSGLTRFLEKAIDNGSVTAVRFLLNAYEAAEPGLILKDERIAAAVGYAAKHHQRQIAEMLAEKFSIEATARALVEAGADVETRNGAGGTLLHQAVCEDNGRATDLLIELEADCNAKDKRGRTPLHEAVREGNKEAVKLLLAAGVDPSVRDDKGWTVFHDAAWHGDVYMLALLTGDWEVYGWKILDKHRKILDMRDNRGQTALHIAVDRDNFDVACMLINDGITRWNPDNNGQSSLHLAAAKGRSRIIQRLLAAGSDSQVTDKDSCTPYYLACVSGNQEAMAELEDWRKWESSASKFCSCSYFPPKDARQYFVLLHHFVKKWLWNVIEVNHVLIREVADTAPSLVPRIERRFGDIIGKGRGVDLAKLMLHDVMVLCRITAWVNHTGENFEEAAKLKLTELANSTYIDMYHKSELKKPLIIFMIPDTGENEDHWEEHVGYPSPRLDFVIADSETVTSLAEFMKFPWPTKFIHGKLQSFHDIAKALSSAQISPILEHGTNHFYAEVSRSSIIHL</sequence>
<evidence type="ECO:0000256" key="1">
    <source>
        <dbReference type="ARBA" id="ARBA00022737"/>
    </source>
</evidence>
<evidence type="ECO:0000256" key="2">
    <source>
        <dbReference type="ARBA" id="ARBA00023043"/>
    </source>
</evidence>
<evidence type="ECO:0000313" key="5">
    <source>
        <dbReference type="EMBL" id="PHH73877.1"/>
    </source>
</evidence>
<keyword evidence="1" id="KW-0677">Repeat</keyword>
<feature type="repeat" description="ANK" evidence="3">
    <location>
        <begin position="239"/>
        <end position="271"/>
    </location>
</feature>
<dbReference type="AlphaFoldDB" id="A0A2C5YYP5"/>
<dbReference type="PANTHER" id="PTHR24198">
    <property type="entry name" value="ANKYRIN REPEAT AND PROTEIN KINASE DOMAIN-CONTAINING PROTEIN"/>
    <property type="match status" value="1"/>
</dbReference>
<name>A0A2C5YYP5_9HYPO</name>
<dbReference type="Pfam" id="PF00023">
    <property type="entry name" value="Ank"/>
    <property type="match status" value="2"/>
</dbReference>
<evidence type="ECO:0000313" key="6">
    <source>
        <dbReference type="Proteomes" id="UP000226431"/>
    </source>
</evidence>
<dbReference type="SMART" id="SM00248">
    <property type="entry name" value="ANK"/>
    <property type="match status" value="11"/>
</dbReference>
<feature type="compositionally biased region" description="Acidic residues" evidence="4">
    <location>
        <begin position="1"/>
        <end position="12"/>
    </location>
</feature>
<protein>
    <submittedName>
        <fullName evidence="5">Uncharacterized protein</fullName>
    </submittedName>
</protein>
<dbReference type="Pfam" id="PF12796">
    <property type="entry name" value="Ank_2"/>
    <property type="match status" value="3"/>
</dbReference>
<dbReference type="InterPro" id="IPR036770">
    <property type="entry name" value="Ankyrin_rpt-contain_sf"/>
</dbReference>
<dbReference type="Proteomes" id="UP000226431">
    <property type="component" value="Unassembled WGS sequence"/>
</dbReference>
<feature type="region of interest" description="Disordered" evidence="4">
    <location>
        <begin position="1"/>
        <end position="36"/>
    </location>
</feature>
<comment type="caution">
    <text evidence="5">The sequence shown here is derived from an EMBL/GenBank/DDBJ whole genome shotgun (WGS) entry which is preliminary data.</text>
</comment>
<keyword evidence="2 3" id="KW-0040">ANK repeat</keyword>
<feature type="compositionally biased region" description="Basic and acidic residues" evidence="4">
    <location>
        <begin position="25"/>
        <end position="36"/>
    </location>
</feature>
<dbReference type="PROSITE" id="PS50297">
    <property type="entry name" value="ANK_REP_REGION"/>
    <property type="match status" value="7"/>
</dbReference>
<feature type="repeat" description="ANK" evidence="3">
    <location>
        <begin position="72"/>
        <end position="104"/>
    </location>
</feature>
<dbReference type="STRING" id="2004952.A0A2C5YYP5"/>
<evidence type="ECO:0000256" key="4">
    <source>
        <dbReference type="SAM" id="MobiDB-lite"/>
    </source>
</evidence>
<dbReference type="EMBL" id="NJES01000312">
    <property type="protein sequence ID" value="PHH73877.1"/>
    <property type="molecule type" value="Genomic_DNA"/>
</dbReference>
<dbReference type="OrthoDB" id="4927741at2759"/>
<dbReference type="InterPro" id="IPR002110">
    <property type="entry name" value="Ankyrin_rpt"/>
</dbReference>
<accession>A0A2C5YYP5</accession>
<dbReference type="PROSITE" id="PS50088">
    <property type="entry name" value="ANK_REPEAT"/>
    <property type="match status" value="8"/>
</dbReference>
<feature type="repeat" description="ANK" evidence="3">
    <location>
        <begin position="500"/>
        <end position="532"/>
    </location>
</feature>
<feature type="repeat" description="ANK" evidence="3">
    <location>
        <begin position="356"/>
        <end position="388"/>
    </location>
</feature>
<gene>
    <name evidence="5" type="ORF">CDD80_3525</name>
</gene>
<dbReference type="Gene3D" id="1.25.40.20">
    <property type="entry name" value="Ankyrin repeat-containing domain"/>
    <property type="match status" value="5"/>
</dbReference>
<keyword evidence="6" id="KW-1185">Reference proteome</keyword>
<feature type="repeat" description="ANK" evidence="3">
    <location>
        <begin position="467"/>
        <end position="491"/>
    </location>
</feature>
<evidence type="ECO:0000256" key="3">
    <source>
        <dbReference type="PROSITE-ProRule" id="PRU00023"/>
    </source>
</evidence>
<feature type="repeat" description="ANK" evidence="3">
    <location>
        <begin position="105"/>
        <end position="137"/>
    </location>
</feature>
<feature type="repeat" description="ANK" evidence="3">
    <location>
        <begin position="206"/>
        <end position="238"/>
    </location>
</feature>